<comment type="caution">
    <text evidence="7">The sequence shown here is derived from an EMBL/GenBank/DDBJ whole genome shotgun (WGS) entry which is preliminary data.</text>
</comment>
<dbReference type="GO" id="GO:0016020">
    <property type="term" value="C:membrane"/>
    <property type="evidence" value="ECO:0007669"/>
    <property type="project" value="UniProtKB-SubCell"/>
</dbReference>
<organism evidence="7 8">
    <name type="scientific">Syncephalastrum racemosum</name>
    <name type="common">Filamentous fungus</name>
    <dbReference type="NCBI Taxonomy" id="13706"/>
    <lineage>
        <taxon>Eukaryota</taxon>
        <taxon>Fungi</taxon>
        <taxon>Fungi incertae sedis</taxon>
        <taxon>Mucoromycota</taxon>
        <taxon>Mucoromycotina</taxon>
        <taxon>Mucoromycetes</taxon>
        <taxon>Mucorales</taxon>
        <taxon>Syncephalastraceae</taxon>
        <taxon>Syncephalastrum</taxon>
    </lineage>
</organism>
<evidence type="ECO:0000313" key="8">
    <source>
        <dbReference type="Proteomes" id="UP000242180"/>
    </source>
</evidence>
<dbReference type="EMBL" id="MCGN01000005">
    <property type="protein sequence ID" value="ORY96237.1"/>
    <property type="molecule type" value="Genomic_DNA"/>
</dbReference>
<comment type="similarity">
    <text evidence="2 6">Belongs to the peroxisomal membrane protein PXMP2/4 family.</text>
</comment>
<evidence type="ECO:0000256" key="4">
    <source>
        <dbReference type="ARBA" id="ARBA00022989"/>
    </source>
</evidence>
<dbReference type="InParanoid" id="A0A1X2HBU3"/>
<dbReference type="STRING" id="13706.A0A1X2HBU3"/>
<evidence type="ECO:0000256" key="1">
    <source>
        <dbReference type="ARBA" id="ARBA00004141"/>
    </source>
</evidence>
<reference evidence="7 8" key="1">
    <citation type="submission" date="2016-07" db="EMBL/GenBank/DDBJ databases">
        <title>Pervasive Adenine N6-methylation of Active Genes in Fungi.</title>
        <authorList>
            <consortium name="DOE Joint Genome Institute"/>
            <person name="Mondo S.J."/>
            <person name="Dannebaum R.O."/>
            <person name="Kuo R.C."/>
            <person name="Labutti K."/>
            <person name="Haridas S."/>
            <person name="Kuo A."/>
            <person name="Salamov A."/>
            <person name="Ahrendt S.R."/>
            <person name="Lipzen A."/>
            <person name="Sullivan W."/>
            <person name="Andreopoulos W.B."/>
            <person name="Clum A."/>
            <person name="Lindquist E."/>
            <person name="Daum C."/>
            <person name="Ramamoorthy G.K."/>
            <person name="Gryganskyi A."/>
            <person name="Culley D."/>
            <person name="Magnuson J.K."/>
            <person name="James T.Y."/>
            <person name="O'Malley M.A."/>
            <person name="Stajich J.E."/>
            <person name="Spatafora J.W."/>
            <person name="Visel A."/>
            <person name="Grigoriev I.V."/>
        </authorList>
    </citation>
    <scope>NUCLEOTIDE SEQUENCE [LARGE SCALE GENOMIC DNA]</scope>
    <source>
        <strain evidence="7 8">NRRL 2496</strain>
    </source>
</reference>
<accession>A0A1X2HBU3</accession>
<dbReference type="Pfam" id="PF04117">
    <property type="entry name" value="Mpv17_PMP22"/>
    <property type="match status" value="1"/>
</dbReference>
<dbReference type="InterPro" id="IPR007248">
    <property type="entry name" value="Mpv17_PMP22"/>
</dbReference>
<feature type="transmembrane region" description="Helical" evidence="6">
    <location>
        <begin position="92"/>
        <end position="110"/>
    </location>
</feature>
<keyword evidence="8" id="KW-1185">Reference proteome</keyword>
<evidence type="ECO:0000256" key="6">
    <source>
        <dbReference type="RuleBase" id="RU363053"/>
    </source>
</evidence>
<feature type="transmembrane region" description="Helical" evidence="6">
    <location>
        <begin position="52"/>
        <end position="71"/>
    </location>
</feature>
<comment type="subcellular location">
    <subcellularLocation>
        <location evidence="1">Membrane</location>
        <topology evidence="1">Multi-pass membrane protein</topology>
    </subcellularLocation>
</comment>
<evidence type="ECO:0000313" key="7">
    <source>
        <dbReference type="EMBL" id="ORY96237.1"/>
    </source>
</evidence>
<protein>
    <submittedName>
        <fullName evidence="7">Integral membrane protein mpv17 pmp22 family</fullName>
    </submittedName>
</protein>
<evidence type="ECO:0000256" key="3">
    <source>
        <dbReference type="ARBA" id="ARBA00022692"/>
    </source>
</evidence>
<keyword evidence="4 6" id="KW-1133">Transmembrane helix</keyword>
<keyword evidence="5 6" id="KW-0472">Membrane</keyword>
<dbReference type="OrthoDB" id="430207at2759"/>
<evidence type="ECO:0000256" key="2">
    <source>
        <dbReference type="ARBA" id="ARBA00006824"/>
    </source>
</evidence>
<feature type="transmembrane region" description="Helical" evidence="6">
    <location>
        <begin position="150"/>
        <end position="168"/>
    </location>
</feature>
<dbReference type="AlphaFoldDB" id="A0A1X2HBU3"/>
<dbReference type="Proteomes" id="UP000242180">
    <property type="component" value="Unassembled WGS sequence"/>
</dbReference>
<name>A0A1X2HBU3_SYNRA</name>
<dbReference type="PANTHER" id="PTHR11266:SF17">
    <property type="entry name" value="PROTEIN MPV17"/>
    <property type="match status" value="1"/>
</dbReference>
<gene>
    <name evidence="7" type="ORF">BCR43DRAFT_524367</name>
</gene>
<keyword evidence="3 6" id="KW-0812">Transmembrane</keyword>
<dbReference type="GO" id="GO:0005739">
    <property type="term" value="C:mitochondrion"/>
    <property type="evidence" value="ECO:0007669"/>
    <property type="project" value="TreeGrafter"/>
</dbReference>
<dbReference type="PANTHER" id="PTHR11266">
    <property type="entry name" value="PEROXISOMAL MEMBRANE PROTEIN 2, PXMP2 MPV17"/>
    <property type="match status" value="1"/>
</dbReference>
<proteinExistence type="inferred from homology"/>
<evidence type="ECO:0000256" key="5">
    <source>
        <dbReference type="ARBA" id="ARBA00023136"/>
    </source>
</evidence>
<sequence length="197" mass="22135">MLSLYNKALSRRPILVQSLTTAFLFGTGDVIAQQAVERKGFSNHEYMRTARMAAFGGIVAGPVLSNWYRFLEQRVTGKTPFQSLIKKVATDQFLCAPIFIGVFFSAQGVFEGKSILQIKEKLQTSYVDAVIGNYKLWPMVQLVNFYFTPLYYRLMVSNLVSLGWNAYLSTLNQKTATADNADAVPLVQEKKVQQLVV</sequence>
<dbReference type="OMA" id="CAPTMIG"/>